<sequence length="503" mass="55298">MTTRRRLPLGLFAAVDLGSRSFHLTVARVHGENIEVVDRVKEPVRLAAGIRNKAVEPATWRRAAAALARIGERIRDIPAGQARAVGTNAFRQVKDRKALLGDATKALGHRVEIISGVEEARLIYVGVSTLFPEENGRRLVLDIGGGSTELVIGQGEEPLRAASLYMGCVSFTGRFFPGGVITEPAFVAAETEARRELETVEEGFLALGWSRVLGSSGTVLAAAELLRSNGGLTRVALKGLRDRMIRGAHVEALARGPAAIPGFPADRALDFPGGIAVLRAAMETFDIERIEPAEGALREGVLFDLIGRRRRQDVRESTIRNLMTQYRVDREQAERVKATALVGLRQLKRPWGLEHEAHERFLRWAAELHEVGLSVSFSGHHHHGAYIVRNTDMPGFSRDDQELLAALIETHRQRLRPGRFEKMTAADPVTSGRLAAILRIAVLLCRRRSREPLPLIEASAPDGQLELAFPPGWLDHHPLTRAGIAKEAEQLAAIGIELRVRDR</sequence>
<evidence type="ECO:0000259" key="3">
    <source>
        <dbReference type="Pfam" id="PF21447"/>
    </source>
</evidence>
<organism evidence="4 5">
    <name type="scientific">Geodia barretti</name>
    <name type="common">Barrett's horny sponge</name>
    <dbReference type="NCBI Taxonomy" id="519541"/>
    <lineage>
        <taxon>Eukaryota</taxon>
        <taxon>Metazoa</taxon>
        <taxon>Porifera</taxon>
        <taxon>Demospongiae</taxon>
        <taxon>Heteroscleromorpha</taxon>
        <taxon>Tetractinellida</taxon>
        <taxon>Astrophorina</taxon>
        <taxon>Geodiidae</taxon>
        <taxon>Geodia</taxon>
    </lineage>
</organism>
<comment type="caution">
    <text evidence="4">The sequence shown here is derived from an EMBL/GenBank/DDBJ whole genome shotgun (WGS) entry which is preliminary data.</text>
</comment>
<dbReference type="PIRSF" id="PIRSF001267">
    <property type="entry name" value="Pyrophosphatase_GppA_Ppx"/>
    <property type="match status" value="1"/>
</dbReference>
<proteinExistence type="predicted"/>
<protein>
    <submittedName>
        <fullName evidence="4">Exopolyphosphatase</fullName>
    </submittedName>
</protein>
<dbReference type="Pfam" id="PF02541">
    <property type="entry name" value="Ppx-GppA"/>
    <property type="match status" value="1"/>
</dbReference>
<feature type="domain" description="Ppx/GppA phosphatase C-terminal" evidence="3">
    <location>
        <begin position="314"/>
        <end position="487"/>
    </location>
</feature>
<dbReference type="CDD" id="cd24053">
    <property type="entry name" value="ASKHA_NBD_EcPPX-GppA-like"/>
    <property type="match status" value="1"/>
</dbReference>
<name>A0AA35S2P9_GEOBA</name>
<evidence type="ECO:0000256" key="1">
    <source>
        <dbReference type="ARBA" id="ARBA00022801"/>
    </source>
</evidence>
<dbReference type="InterPro" id="IPR050273">
    <property type="entry name" value="GppA/Ppx_hydrolase"/>
</dbReference>
<gene>
    <name evidence="4" type="ORF">GBAR_LOCUS13128</name>
</gene>
<evidence type="ECO:0000259" key="2">
    <source>
        <dbReference type="Pfam" id="PF02541"/>
    </source>
</evidence>
<feature type="domain" description="Ppx/GppA phosphatase N-terminal" evidence="2">
    <location>
        <begin position="26"/>
        <end position="306"/>
    </location>
</feature>
<dbReference type="PANTHER" id="PTHR30005:SF0">
    <property type="entry name" value="RETROGRADE REGULATION PROTEIN 2"/>
    <property type="match status" value="1"/>
</dbReference>
<dbReference type="Proteomes" id="UP001174909">
    <property type="component" value="Unassembled WGS sequence"/>
</dbReference>
<reference evidence="4" key="1">
    <citation type="submission" date="2023-03" db="EMBL/GenBank/DDBJ databases">
        <authorList>
            <person name="Steffen K."/>
            <person name="Cardenas P."/>
        </authorList>
    </citation>
    <scope>NUCLEOTIDE SEQUENCE</scope>
</reference>
<dbReference type="SUPFAM" id="SSF109604">
    <property type="entry name" value="HD-domain/PDEase-like"/>
    <property type="match status" value="1"/>
</dbReference>
<keyword evidence="5" id="KW-1185">Reference proteome</keyword>
<dbReference type="Pfam" id="PF21447">
    <property type="entry name" value="Ppx-GppA_III"/>
    <property type="match status" value="1"/>
</dbReference>
<dbReference type="SUPFAM" id="SSF53067">
    <property type="entry name" value="Actin-like ATPase domain"/>
    <property type="match status" value="2"/>
</dbReference>
<dbReference type="InterPro" id="IPR030673">
    <property type="entry name" value="PyroPPase_GppA_Ppx"/>
</dbReference>
<dbReference type="InterPro" id="IPR003695">
    <property type="entry name" value="Ppx_GppA_N"/>
</dbReference>
<dbReference type="InterPro" id="IPR048950">
    <property type="entry name" value="Ppx_GppA_C"/>
</dbReference>
<dbReference type="GO" id="GO:0016462">
    <property type="term" value="F:pyrophosphatase activity"/>
    <property type="evidence" value="ECO:0007669"/>
    <property type="project" value="TreeGrafter"/>
</dbReference>
<dbReference type="InterPro" id="IPR043129">
    <property type="entry name" value="ATPase_NBD"/>
</dbReference>
<dbReference type="PANTHER" id="PTHR30005">
    <property type="entry name" value="EXOPOLYPHOSPHATASE"/>
    <property type="match status" value="1"/>
</dbReference>
<dbReference type="Gene3D" id="3.30.420.40">
    <property type="match status" value="1"/>
</dbReference>
<evidence type="ECO:0000313" key="4">
    <source>
        <dbReference type="EMBL" id="CAI8022335.1"/>
    </source>
</evidence>
<keyword evidence="1" id="KW-0378">Hydrolase</keyword>
<accession>A0AA35S2P9</accession>
<dbReference type="Gene3D" id="3.30.420.150">
    <property type="entry name" value="Exopolyphosphatase. Domain 2"/>
    <property type="match status" value="1"/>
</dbReference>
<dbReference type="EMBL" id="CASHTH010001945">
    <property type="protein sequence ID" value="CAI8022335.1"/>
    <property type="molecule type" value="Genomic_DNA"/>
</dbReference>
<dbReference type="Gene3D" id="1.10.3210.10">
    <property type="entry name" value="Hypothetical protein af1432"/>
    <property type="match status" value="1"/>
</dbReference>
<dbReference type="AlphaFoldDB" id="A0AA35S2P9"/>
<evidence type="ECO:0000313" key="5">
    <source>
        <dbReference type="Proteomes" id="UP001174909"/>
    </source>
</evidence>